<feature type="transmembrane region" description="Helical" evidence="9">
    <location>
        <begin position="299"/>
        <end position="318"/>
    </location>
</feature>
<feature type="transmembrane region" description="Helical" evidence="9">
    <location>
        <begin position="53"/>
        <end position="73"/>
    </location>
</feature>
<dbReference type="RefSeq" id="WP_079488730.1">
    <property type="nucleotide sequence ID" value="NZ_FUZT01000001.1"/>
</dbReference>
<keyword evidence="2" id="KW-0813">Transport</keyword>
<dbReference type="GO" id="GO:0005886">
    <property type="term" value="C:plasma membrane"/>
    <property type="evidence" value="ECO:0007669"/>
    <property type="project" value="UniProtKB-SubCell"/>
</dbReference>
<dbReference type="NCBIfam" id="NF003715">
    <property type="entry name" value="PRK05326.1-2"/>
    <property type="match status" value="1"/>
</dbReference>
<dbReference type="Gene3D" id="1.20.1530.20">
    <property type="match status" value="1"/>
</dbReference>
<feature type="transmembrane region" description="Helical" evidence="9">
    <location>
        <begin position="360"/>
        <end position="381"/>
    </location>
</feature>
<evidence type="ECO:0000256" key="7">
    <source>
        <dbReference type="ARBA" id="ARBA00023065"/>
    </source>
</evidence>
<accession>A0A1T5IDB9</accession>
<dbReference type="PROSITE" id="PS51202">
    <property type="entry name" value="RCK_C"/>
    <property type="match status" value="2"/>
</dbReference>
<evidence type="ECO:0000256" key="1">
    <source>
        <dbReference type="ARBA" id="ARBA00004651"/>
    </source>
</evidence>
<evidence type="ECO:0000256" key="4">
    <source>
        <dbReference type="ARBA" id="ARBA00022475"/>
    </source>
</evidence>
<evidence type="ECO:0000256" key="6">
    <source>
        <dbReference type="ARBA" id="ARBA00022989"/>
    </source>
</evidence>
<evidence type="ECO:0000256" key="3">
    <source>
        <dbReference type="ARBA" id="ARBA00022449"/>
    </source>
</evidence>
<dbReference type="Gene3D" id="3.30.70.1450">
    <property type="entry name" value="Regulator of K+ conductance, C-terminal domain"/>
    <property type="match status" value="2"/>
</dbReference>
<evidence type="ECO:0000256" key="2">
    <source>
        <dbReference type="ARBA" id="ARBA00022448"/>
    </source>
</evidence>
<dbReference type="InterPro" id="IPR006037">
    <property type="entry name" value="RCK_C"/>
</dbReference>
<dbReference type="GO" id="GO:0006813">
    <property type="term" value="P:potassium ion transport"/>
    <property type="evidence" value="ECO:0007669"/>
    <property type="project" value="InterPro"/>
</dbReference>
<keyword evidence="5 9" id="KW-0812">Transmembrane</keyword>
<dbReference type="PANTHER" id="PTHR32507:SF7">
    <property type="entry name" value="K(+)_H(+) ANTIPORTER NHAP2"/>
    <property type="match status" value="1"/>
</dbReference>
<evidence type="ECO:0000259" key="10">
    <source>
        <dbReference type="PROSITE" id="PS51202"/>
    </source>
</evidence>
<feature type="transmembrane region" description="Helical" evidence="9">
    <location>
        <begin position="264"/>
        <end position="287"/>
    </location>
</feature>
<gene>
    <name evidence="11" type="ORF">SAMN02194393_00251</name>
</gene>
<evidence type="ECO:0000256" key="9">
    <source>
        <dbReference type="SAM" id="Phobius"/>
    </source>
</evidence>
<comment type="subcellular location">
    <subcellularLocation>
        <location evidence="1">Cell membrane</location>
        <topology evidence="1">Multi-pass membrane protein</topology>
    </subcellularLocation>
</comment>
<dbReference type="Pfam" id="PF00999">
    <property type="entry name" value="Na_H_Exchanger"/>
    <property type="match status" value="1"/>
</dbReference>
<protein>
    <submittedName>
        <fullName evidence="11">Potassium/proton antiporter, CPA1 family (TC 2.A.36)</fullName>
    </submittedName>
</protein>
<proteinExistence type="predicted"/>
<dbReference type="Proteomes" id="UP000190285">
    <property type="component" value="Unassembled WGS sequence"/>
</dbReference>
<dbReference type="GO" id="GO:0015297">
    <property type="term" value="F:antiporter activity"/>
    <property type="evidence" value="ECO:0007669"/>
    <property type="project" value="UniProtKB-KW"/>
</dbReference>
<keyword evidence="6 9" id="KW-1133">Transmembrane helix</keyword>
<name>A0A1T5IDB9_9FIRM</name>
<sequence>MPTYLLIVTAIIIVCIIFNKISSKLGIPVLLAFILLGMFFGSDGIFKIQFDNFVFAEQICSIALIFIIFYGGFGTKWSEAKPVAAMSILLSTLGVILTAGITGLFCYFILKIEFLESMLIGSVISSTDAASVFSILRSKRLNLKYNTASLLELESGSNDPCSYMLTAIMLSLMGHSAHGGSFAYMIFAQLIYGIVFGVIVAIVALWVLKQFPFESKGFDTIFVFAIALLGYAAPAALGGNGYLSVYIVGIILGNRPIKNKQSLVHFFDGVTGLTQMLIFFLLGLLAFPSQMPQVVKLSIPIFLFLTFIARPMSVFLIFSPFKCKFNQQMLVSFSGLRGAASIVFAVMVTVSPAYTNHDVFHIVFCIVLFSILFQGSLLPLAAKKLDMIDENANVLKTFNDYTEEVPVQFIQFTMKDNHPWKGKKIRDILLPPETLLVFLQRGRERITPNGDTLLYSGDILVLSAKAPNIMDSLSLTELCLYSGNKWIGKSVSSIHLDTDKLIIMIQRNGMIVIPSGETILKENDLLVINQSEQ</sequence>
<dbReference type="InterPro" id="IPR038770">
    <property type="entry name" value="Na+/solute_symporter_sf"/>
</dbReference>
<keyword evidence="12" id="KW-1185">Reference proteome</keyword>
<evidence type="ECO:0000313" key="12">
    <source>
        <dbReference type="Proteomes" id="UP000190285"/>
    </source>
</evidence>
<organism evidence="11 12">
    <name type="scientific">Maledivibacter halophilus</name>
    <dbReference type="NCBI Taxonomy" id="36842"/>
    <lineage>
        <taxon>Bacteria</taxon>
        <taxon>Bacillati</taxon>
        <taxon>Bacillota</taxon>
        <taxon>Clostridia</taxon>
        <taxon>Peptostreptococcales</taxon>
        <taxon>Caminicellaceae</taxon>
        <taxon>Maledivibacter</taxon>
    </lineage>
</organism>
<feature type="domain" description="RCK C-terminal" evidence="10">
    <location>
        <begin position="396"/>
        <end position="462"/>
    </location>
</feature>
<dbReference type="PANTHER" id="PTHR32507">
    <property type="entry name" value="NA(+)/H(+) ANTIPORTER 1"/>
    <property type="match status" value="1"/>
</dbReference>
<feature type="transmembrane region" description="Helical" evidence="9">
    <location>
        <begin position="220"/>
        <end position="252"/>
    </location>
</feature>
<dbReference type="InterPro" id="IPR036721">
    <property type="entry name" value="RCK_C_sf"/>
</dbReference>
<keyword evidence="7" id="KW-0406">Ion transport</keyword>
<keyword evidence="3" id="KW-0050">Antiport</keyword>
<dbReference type="Pfam" id="PF02080">
    <property type="entry name" value="TrkA_C"/>
    <property type="match status" value="2"/>
</dbReference>
<dbReference type="SUPFAM" id="SSF116726">
    <property type="entry name" value="TrkA C-terminal domain-like"/>
    <property type="match status" value="2"/>
</dbReference>
<feature type="transmembrane region" description="Helical" evidence="9">
    <location>
        <begin position="85"/>
        <end position="110"/>
    </location>
</feature>
<evidence type="ECO:0000256" key="8">
    <source>
        <dbReference type="ARBA" id="ARBA00023136"/>
    </source>
</evidence>
<dbReference type="OrthoDB" id="9810759at2"/>
<feature type="transmembrane region" description="Helical" evidence="9">
    <location>
        <begin position="330"/>
        <end position="354"/>
    </location>
</feature>
<dbReference type="NCBIfam" id="NF003716">
    <property type="entry name" value="PRK05326.1-3"/>
    <property type="match status" value="1"/>
</dbReference>
<evidence type="ECO:0000313" key="11">
    <source>
        <dbReference type="EMBL" id="SKC37149.1"/>
    </source>
</evidence>
<dbReference type="AlphaFoldDB" id="A0A1T5IDB9"/>
<keyword evidence="4" id="KW-1003">Cell membrane</keyword>
<feature type="transmembrane region" description="Helical" evidence="9">
    <location>
        <begin position="182"/>
        <end position="208"/>
    </location>
</feature>
<dbReference type="GO" id="GO:0008324">
    <property type="term" value="F:monoatomic cation transmembrane transporter activity"/>
    <property type="evidence" value="ECO:0007669"/>
    <property type="project" value="InterPro"/>
</dbReference>
<feature type="transmembrane region" description="Helical" evidence="9">
    <location>
        <begin position="5"/>
        <end position="21"/>
    </location>
</feature>
<evidence type="ECO:0000256" key="5">
    <source>
        <dbReference type="ARBA" id="ARBA00022692"/>
    </source>
</evidence>
<feature type="domain" description="RCK C-terminal" evidence="10">
    <location>
        <begin position="463"/>
        <end position="533"/>
    </location>
</feature>
<dbReference type="InterPro" id="IPR006153">
    <property type="entry name" value="Cation/H_exchanger_TM"/>
</dbReference>
<keyword evidence="8 9" id="KW-0472">Membrane</keyword>
<reference evidence="12" key="1">
    <citation type="submission" date="2017-02" db="EMBL/GenBank/DDBJ databases">
        <authorList>
            <person name="Varghese N."/>
            <person name="Submissions S."/>
        </authorList>
    </citation>
    <scope>NUCLEOTIDE SEQUENCE [LARGE SCALE GENOMIC DNA]</scope>
    <source>
        <strain evidence="12">M1</strain>
    </source>
</reference>
<feature type="transmembrane region" description="Helical" evidence="9">
    <location>
        <begin position="27"/>
        <end position="46"/>
    </location>
</feature>
<dbReference type="GO" id="GO:1902600">
    <property type="term" value="P:proton transmembrane transport"/>
    <property type="evidence" value="ECO:0007669"/>
    <property type="project" value="InterPro"/>
</dbReference>
<dbReference type="EMBL" id="FUZT01000001">
    <property type="protein sequence ID" value="SKC37149.1"/>
    <property type="molecule type" value="Genomic_DNA"/>
</dbReference>